<dbReference type="Gene3D" id="3.40.50.1010">
    <property type="entry name" value="5'-nuclease"/>
    <property type="match status" value="1"/>
</dbReference>
<dbReference type="PANTHER" id="PTHR33653">
    <property type="entry name" value="RIBONUCLEASE VAPC2"/>
    <property type="match status" value="1"/>
</dbReference>
<keyword evidence="4" id="KW-0479">Metal-binding</keyword>
<protein>
    <submittedName>
        <fullName evidence="9">PilT protein domain protein</fullName>
    </submittedName>
</protein>
<evidence type="ECO:0000256" key="4">
    <source>
        <dbReference type="ARBA" id="ARBA00022723"/>
    </source>
</evidence>
<dbReference type="InterPro" id="IPR050556">
    <property type="entry name" value="Type_II_TA_system_RNase"/>
</dbReference>
<keyword evidence="10" id="KW-1185">Reference proteome</keyword>
<organism evidence="9 10">
    <name type="scientific">Candidatus Contendobacter odensis Run_B_J11</name>
    <dbReference type="NCBI Taxonomy" id="1400861"/>
    <lineage>
        <taxon>Bacteria</taxon>
        <taxon>Pseudomonadati</taxon>
        <taxon>Pseudomonadota</taxon>
        <taxon>Gammaproteobacteria</taxon>
        <taxon>Candidatus Competibacteraceae</taxon>
        <taxon>Candidatus Contendibacter</taxon>
    </lineage>
</organism>
<dbReference type="Proteomes" id="UP000019184">
    <property type="component" value="Unassembled WGS sequence"/>
</dbReference>
<evidence type="ECO:0000256" key="6">
    <source>
        <dbReference type="ARBA" id="ARBA00022842"/>
    </source>
</evidence>
<evidence type="ECO:0000256" key="7">
    <source>
        <dbReference type="ARBA" id="ARBA00038093"/>
    </source>
</evidence>
<reference evidence="9 10" key="1">
    <citation type="journal article" date="2014" name="ISME J.">
        <title>Candidatus Competibacter-lineage genomes retrieved from metagenomes reveal functional metabolic diversity.</title>
        <authorList>
            <person name="McIlroy S.J."/>
            <person name="Albertsen M."/>
            <person name="Andresen E.K."/>
            <person name="Saunders A.M."/>
            <person name="Kristiansen R."/>
            <person name="Stokholm-Bjerregaard M."/>
            <person name="Nielsen K.L."/>
            <person name="Nielsen P.H."/>
        </authorList>
    </citation>
    <scope>NUCLEOTIDE SEQUENCE [LARGE SCALE GENOMIC DNA]</scope>
    <source>
        <strain evidence="9 10">Run_B_J11</strain>
    </source>
</reference>
<evidence type="ECO:0000256" key="2">
    <source>
        <dbReference type="ARBA" id="ARBA00022649"/>
    </source>
</evidence>
<dbReference type="CDD" id="cd18738">
    <property type="entry name" value="PIN_VapC4-5_FitB-like"/>
    <property type="match status" value="1"/>
</dbReference>
<sequence>MGSGVGPLNFILDTNAVIYLQKGLLDETLPHGRIAISMISEIELRGFPGLVTDQETRLLRFLDSIQIIGLSHDIKEEAIRLRRDHRLKLPDAIIAATAITYGAVLLSNDEHLHGVTGLNCRKLALKQ</sequence>
<dbReference type="EMBL" id="CBTK010000261">
    <property type="protein sequence ID" value="CDH46393.1"/>
    <property type="molecule type" value="Genomic_DNA"/>
</dbReference>
<dbReference type="PANTHER" id="PTHR33653:SF1">
    <property type="entry name" value="RIBONUCLEASE VAPC2"/>
    <property type="match status" value="1"/>
</dbReference>
<keyword evidence="2" id="KW-1277">Toxin-antitoxin system</keyword>
<dbReference type="SUPFAM" id="SSF88723">
    <property type="entry name" value="PIN domain-like"/>
    <property type="match status" value="1"/>
</dbReference>
<evidence type="ECO:0000313" key="10">
    <source>
        <dbReference type="Proteomes" id="UP000019184"/>
    </source>
</evidence>
<name>A0A7U7GDY2_9GAMM</name>
<dbReference type="OrthoDB" id="532510at2"/>
<evidence type="ECO:0000256" key="1">
    <source>
        <dbReference type="ARBA" id="ARBA00001946"/>
    </source>
</evidence>
<evidence type="ECO:0000256" key="3">
    <source>
        <dbReference type="ARBA" id="ARBA00022722"/>
    </source>
</evidence>
<comment type="cofactor">
    <cofactor evidence="1">
        <name>Mg(2+)</name>
        <dbReference type="ChEBI" id="CHEBI:18420"/>
    </cofactor>
</comment>
<keyword evidence="5" id="KW-0378">Hydrolase</keyword>
<dbReference type="GO" id="GO:0004518">
    <property type="term" value="F:nuclease activity"/>
    <property type="evidence" value="ECO:0007669"/>
    <property type="project" value="UniProtKB-KW"/>
</dbReference>
<keyword evidence="3" id="KW-0540">Nuclease</keyword>
<dbReference type="GO" id="GO:0016787">
    <property type="term" value="F:hydrolase activity"/>
    <property type="evidence" value="ECO:0007669"/>
    <property type="project" value="UniProtKB-KW"/>
</dbReference>
<gene>
    <name evidence="9" type="ORF">BN874_460014</name>
</gene>
<comment type="caution">
    <text evidence="9">The sequence shown here is derived from an EMBL/GenBank/DDBJ whole genome shotgun (WGS) entry which is preliminary data.</text>
</comment>
<feature type="domain" description="PIN" evidence="8">
    <location>
        <begin position="11"/>
        <end position="115"/>
    </location>
</feature>
<dbReference type="InterPro" id="IPR029060">
    <property type="entry name" value="PIN-like_dom_sf"/>
</dbReference>
<evidence type="ECO:0000259" key="8">
    <source>
        <dbReference type="Pfam" id="PF01850"/>
    </source>
</evidence>
<dbReference type="InterPro" id="IPR002716">
    <property type="entry name" value="PIN_dom"/>
</dbReference>
<keyword evidence="6" id="KW-0460">Magnesium</keyword>
<dbReference type="GO" id="GO:0046872">
    <property type="term" value="F:metal ion binding"/>
    <property type="evidence" value="ECO:0007669"/>
    <property type="project" value="UniProtKB-KW"/>
</dbReference>
<evidence type="ECO:0000313" key="9">
    <source>
        <dbReference type="EMBL" id="CDH46393.1"/>
    </source>
</evidence>
<dbReference type="AlphaFoldDB" id="A0A7U7GDY2"/>
<comment type="similarity">
    <text evidence="7">Belongs to the PINc/VapC protein family.</text>
</comment>
<dbReference type="Pfam" id="PF01850">
    <property type="entry name" value="PIN"/>
    <property type="match status" value="1"/>
</dbReference>
<proteinExistence type="inferred from homology"/>
<accession>A0A7U7GDY2</accession>
<evidence type="ECO:0000256" key="5">
    <source>
        <dbReference type="ARBA" id="ARBA00022801"/>
    </source>
</evidence>